<proteinExistence type="inferred from homology"/>
<dbReference type="Proteomes" id="UP000318081">
    <property type="component" value="Chromosome"/>
</dbReference>
<dbReference type="Gene3D" id="1.10.150.130">
    <property type="match status" value="1"/>
</dbReference>
<feature type="region of interest" description="Disordered" evidence="6">
    <location>
        <begin position="420"/>
        <end position="474"/>
    </location>
</feature>
<dbReference type="PANTHER" id="PTHR30349:SF41">
    <property type="entry name" value="INTEGRASE_RECOMBINASE PROTEIN MJ0367-RELATED"/>
    <property type="match status" value="1"/>
</dbReference>
<evidence type="ECO:0000313" key="10">
    <source>
        <dbReference type="Proteomes" id="UP000318081"/>
    </source>
</evidence>
<evidence type="ECO:0000256" key="4">
    <source>
        <dbReference type="ARBA" id="ARBA00023172"/>
    </source>
</evidence>
<feature type="domain" description="Core-binding (CB)" evidence="8">
    <location>
        <begin position="92"/>
        <end position="182"/>
    </location>
</feature>
<feature type="compositionally biased region" description="Basic and acidic residues" evidence="6">
    <location>
        <begin position="432"/>
        <end position="449"/>
    </location>
</feature>
<dbReference type="SUPFAM" id="SSF56349">
    <property type="entry name" value="DNA breaking-rejoining enzymes"/>
    <property type="match status" value="1"/>
</dbReference>
<evidence type="ECO:0000256" key="2">
    <source>
        <dbReference type="ARBA" id="ARBA00022908"/>
    </source>
</evidence>
<evidence type="ECO:0000256" key="3">
    <source>
        <dbReference type="ARBA" id="ARBA00023125"/>
    </source>
</evidence>
<evidence type="ECO:0000259" key="8">
    <source>
        <dbReference type="PROSITE" id="PS51900"/>
    </source>
</evidence>
<accession>A0ABX5Y4Y6</accession>
<dbReference type="InterPro" id="IPR002104">
    <property type="entry name" value="Integrase_catalytic"/>
</dbReference>
<evidence type="ECO:0000256" key="6">
    <source>
        <dbReference type="SAM" id="MobiDB-lite"/>
    </source>
</evidence>
<dbReference type="PROSITE" id="PS51898">
    <property type="entry name" value="TYR_RECOMBINASE"/>
    <property type="match status" value="1"/>
</dbReference>
<dbReference type="InterPro" id="IPR050090">
    <property type="entry name" value="Tyrosine_recombinase_XerCD"/>
</dbReference>
<name>A0ABX5Y4Y6_9BACT</name>
<gene>
    <name evidence="9" type="primary">xerC_2</name>
    <name evidence="9" type="ORF">TBK1r_62030</name>
</gene>
<dbReference type="Pfam" id="PF13102">
    <property type="entry name" value="Phage_int_SAM_5"/>
    <property type="match status" value="1"/>
</dbReference>
<dbReference type="InterPro" id="IPR010998">
    <property type="entry name" value="Integrase_recombinase_N"/>
</dbReference>
<dbReference type="EMBL" id="CP036432">
    <property type="protein sequence ID" value="QDV87174.1"/>
    <property type="molecule type" value="Genomic_DNA"/>
</dbReference>
<feature type="domain" description="Tyr recombinase" evidence="7">
    <location>
        <begin position="204"/>
        <end position="390"/>
    </location>
</feature>
<dbReference type="PANTHER" id="PTHR30349">
    <property type="entry name" value="PHAGE INTEGRASE-RELATED"/>
    <property type="match status" value="1"/>
</dbReference>
<reference evidence="9 10" key="1">
    <citation type="submission" date="2019-02" db="EMBL/GenBank/DDBJ databases">
        <title>Deep-cultivation of Planctomycetes and their phenomic and genomic characterization uncovers novel biology.</title>
        <authorList>
            <person name="Wiegand S."/>
            <person name="Jogler M."/>
            <person name="Boedeker C."/>
            <person name="Pinto D."/>
            <person name="Vollmers J."/>
            <person name="Rivas-Marin E."/>
            <person name="Kohn T."/>
            <person name="Peeters S.H."/>
            <person name="Heuer A."/>
            <person name="Rast P."/>
            <person name="Oberbeckmann S."/>
            <person name="Bunk B."/>
            <person name="Jeske O."/>
            <person name="Meyerdierks A."/>
            <person name="Storesund J.E."/>
            <person name="Kallscheuer N."/>
            <person name="Luecker S."/>
            <person name="Lage O.M."/>
            <person name="Pohl T."/>
            <person name="Merkel B.J."/>
            <person name="Hornburger P."/>
            <person name="Mueller R.-W."/>
            <person name="Bruemmer F."/>
            <person name="Labrenz M."/>
            <person name="Spormann A.M."/>
            <person name="Op den Camp H."/>
            <person name="Overmann J."/>
            <person name="Amann R."/>
            <person name="Jetten M.S.M."/>
            <person name="Mascher T."/>
            <person name="Medema M.H."/>
            <person name="Devos D.P."/>
            <person name="Kaster A.-K."/>
            <person name="Ovreas L."/>
            <person name="Rohde M."/>
            <person name="Galperin M.Y."/>
            <person name="Jogler C."/>
        </authorList>
    </citation>
    <scope>NUCLEOTIDE SEQUENCE [LARGE SCALE GENOMIC DNA]</scope>
    <source>
        <strain evidence="9 10">TBK1r</strain>
    </source>
</reference>
<evidence type="ECO:0000259" key="7">
    <source>
        <dbReference type="PROSITE" id="PS51898"/>
    </source>
</evidence>
<dbReference type="InterPro" id="IPR011010">
    <property type="entry name" value="DNA_brk_join_enz"/>
</dbReference>
<feature type="compositionally biased region" description="Basic residues" evidence="6">
    <location>
        <begin position="463"/>
        <end position="474"/>
    </location>
</feature>
<dbReference type="InterPro" id="IPR044068">
    <property type="entry name" value="CB"/>
</dbReference>
<dbReference type="Gene3D" id="1.10.443.10">
    <property type="entry name" value="Intergrase catalytic core"/>
    <property type="match status" value="1"/>
</dbReference>
<evidence type="ECO:0000313" key="9">
    <source>
        <dbReference type="EMBL" id="QDV87174.1"/>
    </source>
</evidence>
<dbReference type="InterPro" id="IPR013762">
    <property type="entry name" value="Integrase-like_cat_sf"/>
</dbReference>
<keyword evidence="2" id="KW-0229">DNA integration</keyword>
<keyword evidence="3 5" id="KW-0238">DNA-binding</keyword>
<protein>
    <submittedName>
        <fullName evidence="9">Tyrosine recombinase XerC</fullName>
    </submittedName>
</protein>
<organism evidence="9 10">
    <name type="scientific">Stieleria magnilauensis</name>
    <dbReference type="NCBI Taxonomy" id="2527963"/>
    <lineage>
        <taxon>Bacteria</taxon>
        <taxon>Pseudomonadati</taxon>
        <taxon>Planctomycetota</taxon>
        <taxon>Planctomycetia</taxon>
        <taxon>Pirellulales</taxon>
        <taxon>Pirellulaceae</taxon>
        <taxon>Stieleria</taxon>
    </lineage>
</organism>
<evidence type="ECO:0000256" key="1">
    <source>
        <dbReference type="ARBA" id="ARBA00008857"/>
    </source>
</evidence>
<sequence length="487" mass="55373">MRVSKTQDKSRPNTWKIRWTANRKRWTVTWTGDAERVEEARRHIEHILVCRQAKHPLDGVTVQWLSSLPDSDHSKLVSPCGVQAREQATAAPTLNDLYVSFKAFKGSKKQSTLATYRRAWNSLRRRFGEDRRVDSVTSIDAELFVDWMTEHGNDRNKDVDGLDRNTVRRRTGICSQFFRHAIKLGWITENPFDGLATTVSANKERFYYVSDTEYKRLMDFSPNATMRAVIALSRQLGFRIPSEIKTLRWCDVDLSTSDPHLRITAPKTEHHDTRGVRKAPLLASVRPYMQDLWDLAQPGCETPMDSPVFPRFADASETAIRSAVLKIMKRAKIQPWPNLFSNCRKSAILDLLAAGHEVADVAEWVGNSPKTIWDFYVFARSENRRRAAAMPAPSDGEQPVKKQAPAEADSECGPICGPIQEDSHSVTPGQPCEKHGKNRGKGEMGRDQTEGQWALRDLNPRPPRCKRGRSRKPLIRKRVIQAPIEGI</sequence>
<evidence type="ECO:0000256" key="5">
    <source>
        <dbReference type="PROSITE-ProRule" id="PRU01248"/>
    </source>
</evidence>
<dbReference type="InterPro" id="IPR025269">
    <property type="entry name" value="SAM-like_dom"/>
</dbReference>
<comment type="similarity">
    <text evidence="1">Belongs to the 'phage' integrase family.</text>
</comment>
<keyword evidence="4" id="KW-0233">DNA recombination</keyword>
<dbReference type="PROSITE" id="PS51900">
    <property type="entry name" value="CB"/>
    <property type="match status" value="1"/>
</dbReference>
<keyword evidence="10" id="KW-1185">Reference proteome</keyword>